<name>C7H608_FAED2</name>
<dbReference type="HOGENOM" id="CLU_3289941_0_0_9"/>
<proteinExistence type="predicted"/>
<evidence type="ECO:0000313" key="2">
    <source>
        <dbReference type="Proteomes" id="UP000004619"/>
    </source>
</evidence>
<dbReference type="STRING" id="411483.FAEPRAA2165_01733"/>
<protein>
    <submittedName>
        <fullName evidence="1">Uncharacterized protein</fullName>
    </submittedName>
</protein>
<dbReference type="Proteomes" id="UP000004619">
    <property type="component" value="Unassembled WGS sequence"/>
</dbReference>
<reference evidence="1" key="1">
    <citation type="submission" date="2009-08" db="EMBL/GenBank/DDBJ databases">
        <authorList>
            <person name="Weinstock G."/>
            <person name="Sodergren E."/>
            <person name="Clifton S."/>
            <person name="Fulton L."/>
            <person name="Fulton B."/>
            <person name="Courtney L."/>
            <person name="Fronick C."/>
            <person name="Harrison M."/>
            <person name="Strong C."/>
            <person name="Farmer C."/>
            <person name="Delahaunty K."/>
            <person name="Markovic C."/>
            <person name="Hall O."/>
            <person name="Minx P."/>
            <person name="Tomlinson C."/>
            <person name="Mitreva M."/>
            <person name="Nelson J."/>
            <person name="Hou S."/>
            <person name="Wollam A."/>
            <person name="Pepin K.H."/>
            <person name="Johnson M."/>
            <person name="Bhonagiri V."/>
            <person name="Nash W.E."/>
            <person name="Warren W."/>
            <person name="Chinwalla A."/>
            <person name="Mardis E.R."/>
            <person name="Wilson R.K."/>
        </authorList>
    </citation>
    <scope>NUCLEOTIDE SEQUENCE [LARGE SCALE GENOMIC DNA]</scope>
    <source>
        <strain evidence="1">A2-165</strain>
    </source>
</reference>
<organism evidence="1 2">
    <name type="scientific">Faecalibacterium duncaniae (strain DSM 17677 / JCM 31915 / A2-165)</name>
    <name type="common">Faecalibacterium prausnitzii</name>
    <dbReference type="NCBI Taxonomy" id="411483"/>
    <lineage>
        <taxon>Bacteria</taxon>
        <taxon>Bacillati</taxon>
        <taxon>Bacillota</taxon>
        <taxon>Clostridia</taxon>
        <taxon>Eubacteriales</taxon>
        <taxon>Oscillospiraceae</taxon>
        <taxon>Faecalibacterium</taxon>
    </lineage>
</organism>
<dbReference type="EMBL" id="ACOP02000046">
    <property type="protein sequence ID" value="EEU96712.1"/>
    <property type="molecule type" value="Genomic_DNA"/>
</dbReference>
<sequence>MSPGALSACSERFFKRRSAPVWWACAFLLRRNQGRRRKDE</sequence>
<comment type="caution">
    <text evidence="1">The sequence shown here is derived from an EMBL/GenBank/DDBJ whole genome shotgun (WGS) entry which is preliminary data.</text>
</comment>
<keyword evidence="2" id="KW-1185">Reference proteome</keyword>
<accession>C7H608</accession>
<evidence type="ECO:0000313" key="1">
    <source>
        <dbReference type="EMBL" id="EEU96712.1"/>
    </source>
</evidence>
<gene>
    <name evidence="1" type="ORF">FAEPRAA2165_01733</name>
</gene>
<dbReference type="AlphaFoldDB" id="C7H608"/>